<name>A0ABT0TWA4_9GAMM</name>
<organism evidence="1 2">
    <name type="scientific">endosymbiont of Metamasius hemipterus</name>
    <dbReference type="NCBI Taxonomy" id="204627"/>
    <lineage>
        <taxon>Bacteria</taxon>
        <taxon>Pseudomonadati</taxon>
        <taxon>Pseudomonadota</taxon>
        <taxon>Gammaproteobacteria</taxon>
        <taxon>Candidatus Nardonella</taxon>
    </lineage>
</organism>
<dbReference type="RefSeq" id="WP_250672648.1">
    <property type="nucleotide sequence ID" value="NZ_JAKMAI010000006.1"/>
</dbReference>
<gene>
    <name evidence="1" type="ORF">L7J86_00535</name>
</gene>
<keyword evidence="2" id="KW-1185">Reference proteome</keyword>
<reference evidence="1" key="1">
    <citation type="submission" date="2022-01" db="EMBL/GenBank/DDBJ databases">
        <title>Genome assemble of Metamasius hemipterus Nardonella endosymbiont.</title>
        <authorList>
            <person name="Palmieri L."/>
            <person name="Pavarini R."/>
            <person name="Sharma P."/>
        </authorList>
    </citation>
    <scope>NUCLEOTIDE SEQUENCE [LARGE SCALE GENOMIC DNA]</scope>
    <source>
        <strain evidence="1">NARMHE1</strain>
    </source>
</reference>
<evidence type="ECO:0000313" key="1">
    <source>
        <dbReference type="EMBL" id="MCM0158281.1"/>
    </source>
</evidence>
<evidence type="ECO:0000313" key="2">
    <source>
        <dbReference type="Proteomes" id="UP001203831"/>
    </source>
</evidence>
<protein>
    <submittedName>
        <fullName evidence="1">Uncharacterized protein</fullName>
    </submittedName>
</protein>
<proteinExistence type="predicted"/>
<sequence length="86" mass="10613">MINNKFPINIFNINKKYYFYYNIFINLIIDLKNIKLYNKNINILLLNDKIFNFINKNINIIKELFKYNIKIKIDYNINNNYIINLI</sequence>
<dbReference type="Proteomes" id="UP001203831">
    <property type="component" value="Unassembled WGS sequence"/>
</dbReference>
<comment type="caution">
    <text evidence="1">The sequence shown here is derived from an EMBL/GenBank/DDBJ whole genome shotgun (WGS) entry which is preliminary data.</text>
</comment>
<dbReference type="EMBL" id="JAKMAI010000006">
    <property type="protein sequence ID" value="MCM0158281.1"/>
    <property type="molecule type" value="Genomic_DNA"/>
</dbReference>
<accession>A0ABT0TWA4</accession>